<accession>U5D8X4</accession>
<gene>
    <name evidence="2" type="ORF">AMTR_s00065p00189130</name>
</gene>
<feature type="region of interest" description="Disordered" evidence="1">
    <location>
        <begin position="74"/>
        <end position="106"/>
    </location>
</feature>
<protein>
    <submittedName>
        <fullName evidence="2">Uncharacterized protein</fullName>
    </submittedName>
</protein>
<reference evidence="3" key="1">
    <citation type="journal article" date="2013" name="Science">
        <title>The Amborella genome and the evolution of flowering plants.</title>
        <authorList>
            <consortium name="Amborella Genome Project"/>
        </authorList>
    </citation>
    <scope>NUCLEOTIDE SEQUENCE [LARGE SCALE GENOMIC DNA]</scope>
</reference>
<dbReference type="HOGENOM" id="CLU_2226787_0_0_1"/>
<feature type="compositionally biased region" description="Polar residues" evidence="1">
    <location>
        <begin position="94"/>
        <end position="106"/>
    </location>
</feature>
<sequence length="106" mass="11636">MIGCKKEELASHGDNLNMLQERNVFLQYWVECIRTAAHVINCTATMVADANNCITNCLISEVTGNNLNLSNGSINEIEEPQSSPSHQVMEVTRVTKSSSNGSYTSK</sequence>
<evidence type="ECO:0000313" key="2">
    <source>
        <dbReference type="EMBL" id="ERN18660.1"/>
    </source>
</evidence>
<dbReference type="EMBL" id="KI392088">
    <property type="protein sequence ID" value="ERN18660.1"/>
    <property type="molecule type" value="Genomic_DNA"/>
</dbReference>
<evidence type="ECO:0000256" key="1">
    <source>
        <dbReference type="SAM" id="MobiDB-lite"/>
    </source>
</evidence>
<organism evidence="2 3">
    <name type="scientific">Amborella trichopoda</name>
    <dbReference type="NCBI Taxonomy" id="13333"/>
    <lineage>
        <taxon>Eukaryota</taxon>
        <taxon>Viridiplantae</taxon>
        <taxon>Streptophyta</taxon>
        <taxon>Embryophyta</taxon>
        <taxon>Tracheophyta</taxon>
        <taxon>Spermatophyta</taxon>
        <taxon>Magnoliopsida</taxon>
        <taxon>Amborellales</taxon>
        <taxon>Amborellaceae</taxon>
        <taxon>Amborella</taxon>
    </lineage>
</organism>
<proteinExistence type="predicted"/>
<dbReference type="Gramene" id="ERN18660">
    <property type="protein sequence ID" value="ERN18660"/>
    <property type="gene ID" value="AMTR_s00065p00189130"/>
</dbReference>
<keyword evidence="3" id="KW-1185">Reference proteome</keyword>
<dbReference type="AlphaFoldDB" id="U5D8X4"/>
<evidence type="ECO:0000313" key="3">
    <source>
        <dbReference type="Proteomes" id="UP000017836"/>
    </source>
</evidence>
<name>U5D8X4_AMBTC</name>
<dbReference type="Proteomes" id="UP000017836">
    <property type="component" value="Unassembled WGS sequence"/>
</dbReference>